<gene>
    <name evidence="1" type="ORF">EGW08_023411</name>
</gene>
<name>A0A3S0ZJE9_ELYCH</name>
<organism evidence="1 2">
    <name type="scientific">Elysia chlorotica</name>
    <name type="common">Eastern emerald elysia</name>
    <name type="synonym">Sea slug</name>
    <dbReference type="NCBI Taxonomy" id="188477"/>
    <lineage>
        <taxon>Eukaryota</taxon>
        <taxon>Metazoa</taxon>
        <taxon>Spiralia</taxon>
        <taxon>Lophotrochozoa</taxon>
        <taxon>Mollusca</taxon>
        <taxon>Gastropoda</taxon>
        <taxon>Heterobranchia</taxon>
        <taxon>Euthyneura</taxon>
        <taxon>Panpulmonata</taxon>
        <taxon>Sacoglossa</taxon>
        <taxon>Placobranchoidea</taxon>
        <taxon>Plakobranchidae</taxon>
        <taxon>Elysia</taxon>
    </lineage>
</organism>
<evidence type="ECO:0008006" key="3">
    <source>
        <dbReference type="Google" id="ProtNLM"/>
    </source>
</evidence>
<reference evidence="1 2" key="1">
    <citation type="submission" date="2019-01" db="EMBL/GenBank/DDBJ databases">
        <title>A draft genome assembly of the solar-powered sea slug Elysia chlorotica.</title>
        <authorList>
            <person name="Cai H."/>
            <person name="Li Q."/>
            <person name="Fang X."/>
            <person name="Li J."/>
            <person name="Curtis N.E."/>
            <person name="Altenburger A."/>
            <person name="Shibata T."/>
            <person name="Feng M."/>
            <person name="Maeda T."/>
            <person name="Schwartz J.A."/>
            <person name="Shigenobu S."/>
            <person name="Lundholm N."/>
            <person name="Nishiyama T."/>
            <person name="Yang H."/>
            <person name="Hasebe M."/>
            <person name="Li S."/>
            <person name="Pierce S.K."/>
            <person name="Wang J."/>
        </authorList>
    </citation>
    <scope>NUCLEOTIDE SEQUENCE [LARGE SCALE GENOMIC DNA]</scope>
    <source>
        <strain evidence="1">EC2010</strain>
        <tissue evidence="1">Whole organism of an adult</tissue>
    </source>
</reference>
<dbReference type="STRING" id="188477.A0A3S0ZJE9"/>
<evidence type="ECO:0000313" key="1">
    <source>
        <dbReference type="EMBL" id="RUS68825.1"/>
    </source>
</evidence>
<sequence length="219" mass="24946">MADPSNMSEEDYERFKKGDEFIMRFHEENLGYEGCIKAYNDADVVKHFNGLRDIMAYGAPIKVANTLAGVIHDITNAKILDLAAGSGMVGERLFERGFRNVDAHDGAAAMVDFCKTRGLYKDFFTCFVGNGQKLPMADRLLVLLRNFISSSIPLMRGEFAFFVNGYRSNMYETEVDYGKAWREEAQRLEKNGTWTLYGVLNFPKFHREADGRVDVYQIL</sequence>
<proteinExistence type="predicted"/>
<dbReference type="Gene3D" id="3.40.50.150">
    <property type="entry name" value="Vaccinia Virus protein VP39"/>
    <property type="match status" value="1"/>
</dbReference>
<dbReference type="EMBL" id="RQTK01001989">
    <property type="protein sequence ID" value="RUS68825.1"/>
    <property type="molecule type" value="Genomic_DNA"/>
</dbReference>
<protein>
    <recommendedName>
        <fullName evidence="3">Methyltransferase domain-containing protein</fullName>
    </recommendedName>
</protein>
<evidence type="ECO:0000313" key="2">
    <source>
        <dbReference type="Proteomes" id="UP000271974"/>
    </source>
</evidence>
<dbReference type="InterPro" id="IPR029063">
    <property type="entry name" value="SAM-dependent_MTases_sf"/>
</dbReference>
<accession>A0A3S0ZJE9</accession>
<dbReference type="AlphaFoldDB" id="A0A3S0ZJE9"/>
<dbReference type="OrthoDB" id="2019266at2759"/>
<dbReference type="SUPFAM" id="SSF53335">
    <property type="entry name" value="S-adenosyl-L-methionine-dependent methyltransferases"/>
    <property type="match status" value="1"/>
</dbReference>
<keyword evidence="2" id="KW-1185">Reference proteome</keyword>
<comment type="caution">
    <text evidence="1">The sequence shown here is derived from an EMBL/GenBank/DDBJ whole genome shotgun (WGS) entry which is preliminary data.</text>
</comment>
<dbReference type="Proteomes" id="UP000271974">
    <property type="component" value="Unassembled WGS sequence"/>
</dbReference>